<dbReference type="EMBL" id="DAKRPA010000154">
    <property type="protein sequence ID" value="DAZ96844.1"/>
    <property type="molecule type" value="Genomic_DNA"/>
</dbReference>
<keyword evidence="1" id="KW-0472">Membrane</keyword>
<feature type="transmembrane region" description="Helical" evidence="1">
    <location>
        <begin position="641"/>
        <end position="660"/>
    </location>
</feature>
<proteinExistence type="predicted"/>
<evidence type="ECO:0000256" key="2">
    <source>
        <dbReference type="SAM" id="SignalP"/>
    </source>
</evidence>
<protein>
    <submittedName>
        <fullName evidence="3">Uncharacterized protein</fullName>
    </submittedName>
</protein>
<keyword evidence="4" id="KW-1185">Reference proteome</keyword>
<keyword evidence="1" id="KW-1133">Transmembrane helix</keyword>
<gene>
    <name evidence="3" type="ORF">N0F65_008275</name>
</gene>
<feature type="chain" id="PRO_5043819656" evidence="2">
    <location>
        <begin position="22"/>
        <end position="845"/>
    </location>
</feature>
<name>A0AAV2YUD1_9STRA</name>
<reference evidence="3" key="1">
    <citation type="submission" date="2022-11" db="EMBL/GenBank/DDBJ databases">
        <authorList>
            <person name="Morgan W.R."/>
            <person name="Tartar A."/>
        </authorList>
    </citation>
    <scope>NUCLEOTIDE SEQUENCE</scope>
    <source>
        <strain evidence="3">ARSEF 373</strain>
    </source>
</reference>
<organism evidence="3 4">
    <name type="scientific">Lagenidium giganteum</name>
    <dbReference type="NCBI Taxonomy" id="4803"/>
    <lineage>
        <taxon>Eukaryota</taxon>
        <taxon>Sar</taxon>
        <taxon>Stramenopiles</taxon>
        <taxon>Oomycota</taxon>
        <taxon>Peronosporomycetes</taxon>
        <taxon>Pythiales</taxon>
        <taxon>Pythiaceae</taxon>
    </lineage>
</organism>
<accession>A0AAV2YUD1</accession>
<keyword evidence="2" id="KW-0732">Signal</keyword>
<evidence type="ECO:0000256" key="1">
    <source>
        <dbReference type="SAM" id="Phobius"/>
    </source>
</evidence>
<feature type="transmembrane region" description="Helical" evidence="1">
    <location>
        <begin position="534"/>
        <end position="556"/>
    </location>
</feature>
<evidence type="ECO:0000313" key="3">
    <source>
        <dbReference type="EMBL" id="DAZ96844.1"/>
    </source>
</evidence>
<comment type="caution">
    <text evidence="3">The sequence shown here is derived from an EMBL/GenBank/DDBJ whole genome shotgun (WGS) entry which is preliminary data.</text>
</comment>
<evidence type="ECO:0000313" key="4">
    <source>
        <dbReference type="Proteomes" id="UP001146120"/>
    </source>
</evidence>
<feature type="transmembrane region" description="Helical" evidence="1">
    <location>
        <begin position="577"/>
        <end position="593"/>
    </location>
</feature>
<feature type="signal peptide" evidence="2">
    <location>
        <begin position="1"/>
        <end position="21"/>
    </location>
</feature>
<feature type="transmembrane region" description="Helical" evidence="1">
    <location>
        <begin position="667"/>
        <end position="689"/>
    </location>
</feature>
<reference evidence="3" key="2">
    <citation type="journal article" date="2023" name="Microbiol Resour">
        <title>Decontamination and Annotation of the Draft Genome Sequence of the Oomycete Lagenidium giganteum ARSEF 373.</title>
        <authorList>
            <person name="Morgan W.R."/>
            <person name="Tartar A."/>
        </authorList>
    </citation>
    <scope>NUCLEOTIDE SEQUENCE</scope>
    <source>
        <strain evidence="3">ARSEF 373</strain>
    </source>
</reference>
<sequence>MLAIFWKFLSVAWNVLSPVRALLVSSYADFNTVSSVVSTVQWTTVLDAPFVTSLYENASVLPDMPNEPSRFVNVYIDLIVQAKATAWAPFVNDLHRDPMVGRYCRSGLRPKTQAQRDALIVFDHMNLTDWGLNVHEFIADQEDCSVNEVTEAIICVKGLNASRLVNLEWSTKIPPSASKLAPGLRIWQELLTPDLDACLARRQALVVQASQADRVVEHPLVQLTKEIAFNYSLDLHGFASRAQLYSEFRDEQGFVDISGKRSGVRQTRLTGYILENVEFETPSALTAARQSMWDCSKLTSADTVSSCFRDRTLAGPAFFLGHYRTFGRLTEYRYLNFTRAHQFPSHRMVSENLFVSTDDVLDQYTAALWPLLSQRVRAIPNTAITEALGDAIVCVSDQRCLQECIEESTVQTQLQNSSGWKLGYRQSEKCVFKSIDPEFFAHGGYVSQECFGISFQDTGALQVVMAPSILRSLNLSMADWLVNGTADPNAVLACMLGGRIPHHQEGFPVYFIELIRSGTQTVLVSTFTNGSEKMFLNFLALVSLGGCTAFAGWTILETWSVWNLLNISARAWRRHRSHMVLSGFISLVSWYVGTTQTQCAWRMQISNATEIANLTVSTSTYRCFAGDAWAPIRSLWELTRLLAFSHVFYCIVFHEVTVGIEQYTGAIVLCSVCLGAAPNLITSVIITVINRWRLQSPRFSSLHNSIVLAVMWATALLVWCQWLRKPYSQMVFRLFAKVGYHQQPVLRRTMASYLVGSSYFTSRSGYHVTPNEWLPLSVVLELPNTAMAFIDTLNNEYTLDRELNRPCLLPPGCIMLRSATAAPTHALVPRQEFFVSCESKRQPLR</sequence>
<feature type="transmembrane region" description="Helical" evidence="1">
    <location>
        <begin position="701"/>
        <end position="723"/>
    </location>
</feature>
<dbReference type="Proteomes" id="UP001146120">
    <property type="component" value="Unassembled WGS sequence"/>
</dbReference>
<keyword evidence="1" id="KW-0812">Transmembrane</keyword>
<dbReference type="AlphaFoldDB" id="A0AAV2YUD1"/>